<comment type="subcellular location">
    <subcellularLocation>
        <location evidence="1">Membrane</location>
        <topology evidence="1">Multi-pass membrane protein</topology>
    </subcellularLocation>
</comment>
<feature type="transmembrane region" description="Helical" evidence="3">
    <location>
        <begin position="337"/>
        <end position="357"/>
    </location>
</feature>
<evidence type="ECO:0000256" key="2">
    <source>
        <dbReference type="ARBA" id="ARBA00006727"/>
    </source>
</evidence>
<gene>
    <name evidence="5" type="ORF">EG327_001644</name>
    <name evidence="4" type="ORF">EG328_002895</name>
</gene>
<evidence type="ECO:0000313" key="4">
    <source>
        <dbReference type="EMBL" id="KAE9975969.1"/>
    </source>
</evidence>
<dbReference type="Pfam" id="PF07690">
    <property type="entry name" value="MFS_1"/>
    <property type="match status" value="1"/>
</dbReference>
<dbReference type="AlphaFoldDB" id="A0A8H3VM24"/>
<dbReference type="EMBL" id="WNWS01000183">
    <property type="protein sequence ID" value="KAE9975969.1"/>
    <property type="molecule type" value="Genomic_DNA"/>
</dbReference>
<reference evidence="5 7" key="1">
    <citation type="submission" date="2019-07" db="EMBL/GenBank/DDBJ databases">
        <title>Venturia inaequalis Genome Resource.</title>
        <authorList>
            <person name="Lichtner F.J."/>
        </authorList>
    </citation>
    <scope>NUCLEOTIDE SEQUENCE [LARGE SCALE GENOMIC DNA]</scope>
    <source>
        <strain evidence="4 6">120213</strain>
        <strain evidence="5 7">DMI_063113</strain>
    </source>
</reference>
<feature type="transmembrane region" description="Helical" evidence="3">
    <location>
        <begin position="160"/>
        <end position="179"/>
    </location>
</feature>
<feature type="transmembrane region" description="Helical" evidence="3">
    <location>
        <begin position="222"/>
        <end position="242"/>
    </location>
</feature>
<feature type="transmembrane region" description="Helical" evidence="3">
    <location>
        <begin position="191"/>
        <end position="210"/>
    </location>
</feature>
<feature type="transmembrane region" description="Helical" evidence="3">
    <location>
        <begin position="64"/>
        <end position="89"/>
    </location>
</feature>
<feature type="transmembrane region" description="Helical" evidence="3">
    <location>
        <begin position="363"/>
        <end position="383"/>
    </location>
</feature>
<dbReference type="InterPro" id="IPR050327">
    <property type="entry name" value="Proton-linked_MCT"/>
</dbReference>
<comment type="caution">
    <text evidence="5">The sequence shown here is derived from an EMBL/GenBank/DDBJ whole genome shotgun (WGS) entry which is preliminary data.</text>
</comment>
<dbReference type="SUPFAM" id="SSF103473">
    <property type="entry name" value="MFS general substrate transporter"/>
    <property type="match status" value="1"/>
</dbReference>
<name>A0A8H3VM24_VENIN</name>
<dbReference type="EMBL" id="WNWR01000145">
    <property type="protein sequence ID" value="KAE9990261.1"/>
    <property type="molecule type" value="Genomic_DNA"/>
</dbReference>
<keyword evidence="7" id="KW-1185">Reference proteome</keyword>
<proteinExistence type="inferred from homology"/>
<dbReference type="PANTHER" id="PTHR11360">
    <property type="entry name" value="MONOCARBOXYLATE TRANSPORTER"/>
    <property type="match status" value="1"/>
</dbReference>
<keyword evidence="3" id="KW-1133">Transmembrane helix</keyword>
<feature type="transmembrane region" description="Helical" evidence="3">
    <location>
        <begin position="136"/>
        <end position="154"/>
    </location>
</feature>
<dbReference type="InterPro" id="IPR036259">
    <property type="entry name" value="MFS_trans_sf"/>
</dbReference>
<evidence type="ECO:0008006" key="8">
    <source>
        <dbReference type="Google" id="ProtNLM"/>
    </source>
</evidence>
<dbReference type="GO" id="GO:0022857">
    <property type="term" value="F:transmembrane transporter activity"/>
    <property type="evidence" value="ECO:0007669"/>
    <property type="project" value="InterPro"/>
</dbReference>
<accession>A0A8H3VM24</accession>
<feature type="transmembrane region" description="Helical" evidence="3">
    <location>
        <begin position="277"/>
        <end position="297"/>
    </location>
</feature>
<keyword evidence="3" id="KW-0472">Membrane</keyword>
<protein>
    <recommendedName>
        <fullName evidence="8">MFS general substrate transporter</fullName>
    </recommendedName>
</protein>
<feature type="transmembrane region" description="Helical" evidence="3">
    <location>
        <begin position="101"/>
        <end position="124"/>
    </location>
</feature>
<evidence type="ECO:0000256" key="1">
    <source>
        <dbReference type="ARBA" id="ARBA00004141"/>
    </source>
</evidence>
<feature type="transmembrane region" description="Helical" evidence="3">
    <location>
        <begin position="309"/>
        <end position="330"/>
    </location>
</feature>
<evidence type="ECO:0000313" key="5">
    <source>
        <dbReference type="EMBL" id="KAE9990261.1"/>
    </source>
</evidence>
<dbReference type="Gene3D" id="1.20.1250.20">
    <property type="entry name" value="MFS general substrate transporter like domains"/>
    <property type="match status" value="1"/>
</dbReference>
<evidence type="ECO:0000313" key="6">
    <source>
        <dbReference type="Proteomes" id="UP000447873"/>
    </source>
</evidence>
<dbReference type="Proteomes" id="UP000490939">
    <property type="component" value="Unassembled WGS sequence"/>
</dbReference>
<evidence type="ECO:0000256" key="3">
    <source>
        <dbReference type="SAM" id="Phobius"/>
    </source>
</evidence>
<dbReference type="PANTHER" id="PTHR11360:SF287">
    <property type="entry name" value="MFS MONOCARBOXYLATE TRANSPORTER"/>
    <property type="match status" value="1"/>
</dbReference>
<dbReference type="InterPro" id="IPR011701">
    <property type="entry name" value="MFS"/>
</dbReference>
<dbReference type="GO" id="GO:0016020">
    <property type="term" value="C:membrane"/>
    <property type="evidence" value="ECO:0007669"/>
    <property type="project" value="UniProtKB-SubCell"/>
</dbReference>
<dbReference type="Proteomes" id="UP000447873">
    <property type="component" value="Unassembled WGS sequence"/>
</dbReference>
<keyword evidence="3" id="KW-0812">Transmembrane</keyword>
<evidence type="ECO:0000313" key="7">
    <source>
        <dbReference type="Proteomes" id="UP000490939"/>
    </source>
</evidence>
<organism evidence="5 7">
    <name type="scientific">Venturia inaequalis</name>
    <name type="common">Apple scab fungus</name>
    <dbReference type="NCBI Taxonomy" id="5025"/>
    <lineage>
        <taxon>Eukaryota</taxon>
        <taxon>Fungi</taxon>
        <taxon>Dikarya</taxon>
        <taxon>Ascomycota</taxon>
        <taxon>Pezizomycotina</taxon>
        <taxon>Dothideomycetes</taxon>
        <taxon>Pleosporomycetidae</taxon>
        <taxon>Venturiales</taxon>
        <taxon>Venturiaceae</taxon>
        <taxon>Venturia</taxon>
    </lineage>
</organism>
<comment type="similarity">
    <text evidence="2">Belongs to the major facilitator superfamily. Monocarboxylate porter (TC 2.A.1.13) family.</text>
</comment>
<sequence length="437" mass="47369">MRDSVKLSTLGEATLDPEESIALRIRSTDSLSDVGDDGDSALSALSALGQSDTMVDGGREAWRALFAAWLIDFMTSGAWVTFGLFQVHYLTNPLFEKEPKGIATIGTFLSGISWLATPLTNALVLRYTSQRKQMLWTGWLMCPLGLVAASFATHVWQLQLFQGIVYGAAWVIYWSPLLVMVNEYWIHRRGLAYGIWFTASNASGLVMPFIVQKLLDRYHFRITLRLLALASILIAGPAVALLQPRRSQMASMHSAPKLTSLSSLIIPARHIFTNIHFAAFSAASILQSLAIIVPLLFLPSFAASMSLPAAAASQLLALSSIATIGGQMVFGRFSDTLHPYVLSSSTTFICGIAAFAARGATGFMGLAVLATIWGIFAAPYDVLFTRMCAVLTPDSDEALVLYGYLSLERGLAVLAQGWIGANMVGGEEEGFGRRHND</sequence>